<keyword evidence="3" id="KW-0808">Transferase</keyword>
<feature type="domain" description="Tyr recombinase" evidence="9">
    <location>
        <begin position="162"/>
        <end position="337"/>
    </location>
</feature>
<dbReference type="Pfam" id="PF00589">
    <property type="entry name" value="Phage_integrase"/>
    <property type="match status" value="1"/>
</dbReference>
<dbReference type="GO" id="GO:0003677">
    <property type="term" value="F:DNA binding"/>
    <property type="evidence" value="ECO:0007669"/>
    <property type="project" value="UniProtKB-UniRule"/>
</dbReference>
<evidence type="ECO:0000256" key="2">
    <source>
        <dbReference type="ARBA" id="ARBA00016082"/>
    </source>
</evidence>
<sequence>MVHMATAKKLPSGSWRIRAFDYTDTDGKKHYRSFTCDDPSAKGKRKCELMAAEWAAEKETGMHDSSANITLQQCLDNYVSSKENVLSPATIRGYKQMYSYFLSIKDIKITKINQKLVTQFINDLSKNHAPKTVRNAHGFLTAALRASGCNINLSTKLPQAVQPVYALPSDTDIKALMDYFTARDKDMLIALYLAAFGTLRRSEICGLTADDVEGNVIHVHKALVKGQDGEYQQKTTKTTSSDRYITLPDFVVASFPESGRLVAYSPDAITRRMERALKLLNISPFRFHDLRHYSASIMHAIGVPDQYIMERGGWKSDKILKQVYRGTMSEYQKKYTQMTNDYFKNINQQ</sequence>
<dbReference type="Gene3D" id="1.10.443.10">
    <property type="entry name" value="Intergrase catalytic core"/>
    <property type="match status" value="1"/>
</dbReference>
<keyword evidence="7" id="KW-1179">Viral genome integration</keyword>
<keyword evidence="4" id="KW-0378">Hydrolase</keyword>
<dbReference type="PROSITE" id="PS51898">
    <property type="entry name" value="TYR_RECOMBINASE"/>
    <property type="match status" value="1"/>
</dbReference>
<dbReference type="PANTHER" id="PTHR30349:SF41">
    <property type="entry name" value="INTEGRASE_RECOMBINASE PROTEIN MJ0367-RELATED"/>
    <property type="match status" value="1"/>
</dbReference>
<evidence type="ECO:0000256" key="5">
    <source>
        <dbReference type="ARBA" id="ARBA00023125"/>
    </source>
</evidence>
<keyword evidence="6" id="KW-0233">DNA recombination</keyword>
<dbReference type="GO" id="GO:0016787">
    <property type="term" value="F:hydrolase activity"/>
    <property type="evidence" value="ECO:0007669"/>
    <property type="project" value="UniProtKB-KW"/>
</dbReference>
<dbReference type="InterPro" id="IPR044068">
    <property type="entry name" value="CB"/>
</dbReference>
<evidence type="ECO:0000256" key="1">
    <source>
        <dbReference type="ARBA" id="ARBA00008857"/>
    </source>
</evidence>
<evidence type="ECO:0000256" key="7">
    <source>
        <dbReference type="ARBA" id="ARBA00023195"/>
    </source>
</evidence>
<keyword evidence="7" id="KW-1160">Virus entry into host cell</keyword>
<organism evidence="11">
    <name type="scientific">Myoviridae sp. ctnzH2</name>
    <dbReference type="NCBI Taxonomy" id="2827707"/>
    <lineage>
        <taxon>Viruses</taxon>
        <taxon>Duplodnaviria</taxon>
        <taxon>Heunggongvirae</taxon>
        <taxon>Uroviricota</taxon>
        <taxon>Caudoviricetes</taxon>
    </lineage>
</organism>
<dbReference type="GO" id="GO:0016740">
    <property type="term" value="F:transferase activity"/>
    <property type="evidence" value="ECO:0007669"/>
    <property type="project" value="UniProtKB-KW"/>
</dbReference>
<dbReference type="EMBL" id="BK032549">
    <property type="protein sequence ID" value="DAF46996.1"/>
    <property type="molecule type" value="Genomic_DNA"/>
</dbReference>
<keyword evidence="7" id="KW-0229">DNA integration</keyword>
<dbReference type="InterPro" id="IPR050090">
    <property type="entry name" value="Tyrosine_recombinase_XerCD"/>
</dbReference>
<keyword evidence="5 8" id="KW-0238">DNA-binding</keyword>
<dbReference type="InterPro" id="IPR013762">
    <property type="entry name" value="Integrase-like_cat_sf"/>
</dbReference>
<evidence type="ECO:0000259" key="10">
    <source>
        <dbReference type="PROSITE" id="PS51900"/>
    </source>
</evidence>
<evidence type="ECO:0000313" key="11">
    <source>
        <dbReference type="EMBL" id="DAF46996.1"/>
    </source>
</evidence>
<protein>
    <recommendedName>
        <fullName evidence="2">Integrase</fullName>
    </recommendedName>
</protein>
<dbReference type="CDD" id="cd01189">
    <property type="entry name" value="INT_ICEBs1_C_like"/>
    <property type="match status" value="1"/>
</dbReference>
<dbReference type="PROSITE" id="PS51900">
    <property type="entry name" value="CB"/>
    <property type="match status" value="1"/>
</dbReference>
<name>A0A8S5S7I1_9CAUD</name>
<dbReference type="InterPro" id="IPR002104">
    <property type="entry name" value="Integrase_catalytic"/>
</dbReference>
<dbReference type="InterPro" id="IPR010998">
    <property type="entry name" value="Integrase_recombinase_N"/>
</dbReference>
<reference evidence="11" key="1">
    <citation type="journal article" date="2021" name="Proc. Natl. Acad. Sci. U.S.A.">
        <title>A Catalog of Tens of Thousands of Viruses from Human Metagenomes Reveals Hidden Associations with Chronic Diseases.</title>
        <authorList>
            <person name="Tisza M.J."/>
            <person name="Buck C.B."/>
        </authorList>
    </citation>
    <scope>NUCLEOTIDE SEQUENCE</scope>
    <source>
        <strain evidence="11">CtnzH2</strain>
    </source>
</reference>
<dbReference type="Gene3D" id="1.10.150.130">
    <property type="match status" value="1"/>
</dbReference>
<dbReference type="GO" id="GO:0006310">
    <property type="term" value="P:DNA recombination"/>
    <property type="evidence" value="ECO:0007669"/>
    <property type="project" value="UniProtKB-KW"/>
</dbReference>
<evidence type="ECO:0000256" key="6">
    <source>
        <dbReference type="ARBA" id="ARBA00023172"/>
    </source>
</evidence>
<accession>A0A8S5S7I1</accession>
<evidence type="ECO:0000259" key="9">
    <source>
        <dbReference type="PROSITE" id="PS51898"/>
    </source>
</evidence>
<comment type="similarity">
    <text evidence="1">Belongs to the 'phage' integrase family.</text>
</comment>
<dbReference type="SUPFAM" id="SSF56349">
    <property type="entry name" value="DNA breaking-rejoining enzymes"/>
    <property type="match status" value="1"/>
</dbReference>
<dbReference type="GO" id="GO:0015074">
    <property type="term" value="P:DNA integration"/>
    <property type="evidence" value="ECO:0007669"/>
    <property type="project" value="InterPro"/>
</dbReference>
<dbReference type="InterPro" id="IPR011010">
    <property type="entry name" value="DNA_brk_join_enz"/>
</dbReference>
<evidence type="ECO:0000256" key="8">
    <source>
        <dbReference type="PROSITE-ProRule" id="PRU01248"/>
    </source>
</evidence>
<dbReference type="PANTHER" id="PTHR30349">
    <property type="entry name" value="PHAGE INTEGRASE-RELATED"/>
    <property type="match status" value="1"/>
</dbReference>
<dbReference type="GO" id="GO:0044826">
    <property type="term" value="P:viral genome integration into host DNA"/>
    <property type="evidence" value="ECO:0007669"/>
    <property type="project" value="UniProtKB-KW"/>
</dbReference>
<evidence type="ECO:0000256" key="4">
    <source>
        <dbReference type="ARBA" id="ARBA00022801"/>
    </source>
</evidence>
<dbReference type="GO" id="GO:0075713">
    <property type="term" value="P:establishment of integrated proviral latency"/>
    <property type="evidence" value="ECO:0007669"/>
    <property type="project" value="UniProtKB-KW"/>
</dbReference>
<proteinExistence type="inferred from homology"/>
<feature type="domain" description="Core-binding (CB)" evidence="10">
    <location>
        <begin position="69"/>
        <end position="148"/>
    </location>
</feature>
<evidence type="ECO:0000256" key="3">
    <source>
        <dbReference type="ARBA" id="ARBA00022679"/>
    </source>
</evidence>